<proteinExistence type="predicted"/>
<dbReference type="InterPro" id="IPR055989">
    <property type="entry name" value="DUF7567"/>
</dbReference>
<protein>
    <recommendedName>
        <fullName evidence="3">Small CPxCG-related zinc finger protein</fullName>
    </recommendedName>
</protein>
<sequence length="127" mass="14605">MAIVETEDRYPGAFDIIECPVCGSEEWTHLLYQGVFCARCNTQCTLREPAGDQGFIAEFDSKYTWSVDHGEAIPETDEYGARASGKWLGTEADGYERYWFSAYADHVDEHDCEWEPAWDRETKNEDD</sequence>
<dbReference type="EMBL" id="PHNJ01000011">
    <property type="protein sequence ID" value="TYL37274.1"/>
    <property type="molecule type" value="Genomic_DNA"/>
</dbReference>
<dbReference type="Proteomes" id="UP000766904">
    <property type="component" value="Unassembled WGS sequence"/>
</dbReference>
<keyword evidence="2" id="KW-1185">Reference proteome</keyword>
<gene>
    <name evidence="1" type="ORF">CV102_18395</name>
</gene>
<reference evidence="1" key="1">
    <citation type="submission" date="2017-11" db="EMBL/GenBank/DDBJ databases">
        <authorList>
            <person name="Kajale S.C."/>
            <person name="Sharma A."/>
        </authorList>
    </citation>
    <scope>NUCLEOTIDE SEQUENCE</scope>
    <source>
        <strain evidence="1">LS1_42</strain>
    </source>
</reference>
<accession>A0A8J8Q3Y3</accession>
<evidence type="ECO:0000313" key="1">
    <source>
        <dbReference type="EMBL" id="TYL37274.1"/>
    </source>
</evidence>
<name>A0A8J8Q3Y3_9EURY</name>
<dbReference type="Pfam" id="PF24451">
    <property type="entry name" value="DUF7567"/>
    <property type="match status" value="1"/>
</dbReference>
<dbReference type="AlphaFoldDB" id="A0A8J8Q3Y3"/>
<dbReference type="RefSeq" id="WP_148859420.1">
    <property type="nucleotide sequence ID" value="NZ_PHNJ01000011.1"/>
</dbReference>
<evidence type="ECO:0008006" key="3">
    <source>
        <dbReference type="Google" id="ProtNLM"/>
    </source>
</evidence>
<dbReference type="OrthoDB" id="189902at2157"/>
<evidence type="ECO:0000313" key="2">
    <source>
        <dbReference type="Proteomes" id="UP000766904"/>
    </source>
</evidence>
<comment type="caution">
    <text evidence="1">The sequence shown here is derived from an EMBL/GenBank/DDBJ whole genome shotgun (WGS) entry which is preliminary data.</text>
</comment>
<organism evidence="1 2">
    <name type="scientific">Natronococcus pandeyae</name>
    <dbReference type="NCBI Taxonomy" id="2055836"/>
    <lineage>
        <taxon>Archaea</taxon>
        <taxon>Methanobacteriati</taxon>
        <taxon>Methanobacteriota</taxon>
        <taxon>Stenosarchaea group</taxon>
        <taxon>Halobacteria</taxon>
        <taxon>Halobacteriales</taxon>
        <taxon>Natrialbaceae</taxon>
        <taxon>Natronococcus</taxon>
    </lineage>
</organism>